<feature type="transmembrane region" description="Helical" evidence="4">
    <location>
        <begin position="6"/>
        <end position="25"/>
    </location>
</feature>
<dbReference type="CTD" id="3294"/>
<name>A0A6I8NAE3_ORNAN</name>
<dbReference type="PRINTS" id="PR00081">
    <property type="entry name" value="GDHRDH"/>
</dbReference>
<evidence type="ECO:0000256" key="3">
    <source>
        <dbReference type="RuleBase" id="RU000363"/>
    </source>
</evidence>
<dbReference type="InterPro" id="IPR036291">
    <property type="entry name" value="NAD(P)-bd_dom_sf"/>
</dbReference>
<dbReference type="RefSeq" id="XP_007669834.2">
    <property type="nucleotide sequence ID" value="XM_007671644.4"/>
</dbReference>
<evidence type="ECO:0000256" key="1">
    <source>
        <dbReference type="ARBA" id="ARBA00006484"/>
    </source>
</evidence>
<gene>
    <name evidence="5" type="primary">HSD17B2</name>
</gene>
<reference evidence="5 6" key="1">
    <citation type="journal article" date="2008" name="Nature">
        <title>Genome analysis of the platypus reveals unique signatures of evolution.</title>
        <authorList>
            <person name="Warren W.C."/>
            <person name="Hillier L.W."/>
            <person name="Marshall Graves J.A."/>
            <person name="Birney E."/>
            <person name="Ponting C.P."/>
            <person name="Grutzner F."/>
            <person name="Belov K."/>
            <person name="Miller W."/>
            <person name="Clarke L."/>
            <person name="Chinwalla A.T."/>
            <person name="Yang S.P."/>
            <person name="Heger A."/>
            <person name="Locke D.P."/>
            <person name="Miethke P."/>
            <person name="Waters P.D."/>
            <person name="Veyrunes F."/>
            <person name="Fulton L."/>
            <person name="Fulton B."/>
            <person name="Graves T."/>
            <person name="Wallis J."/>
            <person name="Puente X.S."/>
            <person name="Lopez-Otin C."/>
            <person name="Ordonez G.R."/>
            <person name="Eichler E.E."/>
            <person name="Chen L."/>
            <person name="Cheng Z."/>
            <person name="Deakin J.E."/>
            <person name="Alsop A."/>
            <person name="Thompson K."/>
            <person name="Kirby P."/>
            <person name="Papenfuss A.T."/>
            <person name="Wakefield M.J."/>
            <person name="Olender T."/>
            <person name="Lancet D."/>
            <person name="Huttley G.A."/>
            <person name="Smit A.F."/>
            <person name="Pask A."/>
            <person name="Temple-Smith P."/>
            <person name="Batzer M.A."/>
            <person name="Walker J.A."/>
            <person name="Konkel M.K."/>
            <person name="Harris R.S."/>
            <person name="Whittington C.M."/>
            <person name="Wong E.S."/>
            <person name="Gemmell N.J."/>
            <person name="Buschiazzo E."/>
            <person name="Vargas Jentzsch I.M."/>
            <person name="Merkel A."/>
            <person name="Schmitz J."/>
            <person name="Zemann A."/>
            <person name="Churakov G."/>
            <person name="Kriegs J.O."/>
            <person name="Brosius J."/>
            <person name="Murchison E.P."/>
            <person name="Sachidanandam R."/>
            <person name="Smith C."/>
            <person name="Hannon G.J."/>
            <person name="Tsend-Ayush E."/>
            <person name="McMillan D."/>
            <person name="Attenborough R."/>
            <person name="Rens W."/>
            <person name="Ferguson-Smith M."/>
            <person name="Lefevre C.M."/>
            <person name="Sharp J.A."/>
            <person name="Nicholas K.R."/>
            <person name="Ray D.A."/>
            <person name="Kube M."/>
            <person name="Reinhardt R."/>
            <person name="Pringle T.H."/>
            <person name="Taylor J."/>
            <person name="Jones R.C."/>
            <person name="Nixon B."/>
            <person name="Dacheux J.L."/>
            <person name="Niwa H."/>
            <person name="Sekita Y."/>
            <person name="Huang X."/>
            <person name="Stark A."/>
            <person name="Kheradpour P."/>
            <person name="Kellis M."/>
            <person name="Flicek P."/>
            <person name="Chen Y."/>
            <person name="Webber C."/>
            <person name="Hardison R."/>
            <person name="Nelson J."/>
            <person name="Hallsworth-Pepin K."/>
            <person name="Delehaunty K."/>
            <person name="Markovic C."/>
            <person name="Minx P."/>
            <person name="Feng Y."/>
            <person name="Kremitzki C."/>
            <person name="Mitreva M."/>
            <person name="Glasscock J."/>
            <person name="Wylie T."/>
            <person name="Wohldmann P."/>
            <person name="Thiru P."/>
            <person name="Nhan M.N."/>
            <person name="Pohl C.S."/>
            <person name="Smith S.M."/>
            <person name="Hou S."/>
            <person name="Nefedov M."/>
            <person name="de Jong P.J."/>
            <person name="Renfree M.B."/>
            <person name="Mardis E.R."/>
            <person name="Wilson R.K."/>
        </authorList>
    </citation>
    <scope>NUCLEOTIDE SEQUENCE [LARGE SCALE GENOMIC DNA]</scope>
    <source>
        <strain evidence="5 6">Glennie</strain>
    </source>
</reference>
<evidence type="ECO:0000313" key="6">
    <source>
        <dbReference type="Proteomes" id="UP000002279"/>
    </source>
</evidence>
<dbReference type="SUPFAM" id="SSF51735">
    <property type="entry name" value="NAD(P)-binding Rossmann-fold domains"/>
    <property type="match status" value="1"/>
</dbReference>
<dbReference type="GO" id="GO:0016491">
    <property type="term" value="F:oxidoreductase activity"/>
    <property type="evidence" value="ECO:0007669"/>
    <property type="project" value="UniProtKB-KW"/>
</dbReference>
<proteinExistence type="inferred from homology"/>
<dbReference type="PRINTS" id="PR00080">
    <property type="entry name" value="SDRFAMILY"/>
</dbReference>
<dbReference type="Ensembl" id="ENSOANT00000076419.1">
    <property type="protein sequence ID" value="ENSOANP00000037730.1"/>
    <property type="gene ID" value="ENSOANG00000049044.1"/>
</dbReference>
<dbReference type="OrthoDB" id="9876299at2759"/>
<feature type="transmembrane region" description="Helical" evidence="4">
    <location>
        <begin position="46"/>
        <end position="76"/>
    </location>
</feature>
<keyword evidence="2" id="KW-0560">Oxidoreductase</keyword>
<dbReference type="GeneID" id="100076931"/>
<evidence type="ECO:0000313" key="5">
    <source>
        <dbReference type="Ensembl" id="ENSOANP00000037730.1"/>
    </source>
</evidence>
<reference evidence="5" key="3">
    <citation type="submission" date="2025-09" db="UniProtKB">
        <authorList>
            <consortium name="Ensembl"/>
        </authorList>
    </citation>
    <scope>IDENTIFICATION</scope>
    <source>
        <strain evidence="5">Glennie</strain>
    </source>
</reference>
<reference evidence="5" key="2">
    <citation type="submission" date="2025-08" db="UniProtKB">
        <authorList>
            <consortium name="Ensembl"/>
        </authorList>
    </citation>
    <scope>IDENTIFICATION</scope>
    <source>
        <strain evidence="5">Glennie</strain>
    </source>
</reference>
<dbReference type="PANTHER" id="PTHR43313">
    <property type="entry name" value="SHORT-CHAIN DEHYDROGENASE/REDUCTASE FAMILY 9C"/>
    <property type="match status" value="1"/>
</dbReference>
<keyword evidence="4" id="KW-1133">Transmembrane helix</keyword>
<dbReference type="InterPro" id="IPR002347">
    <property type="entry name" value="SDR_fam"/>
</dbReference>
<dbReference type="Pfam" id="PF00106">
    <property type="entry name" value="adh_short"/>
    <property type="match status" value="1"/>
</dbReference>
<dbReference type="CDD" id="cd09805">
    <property type="entry name" value="type2_17beta_HSD-like_SDR_c"/>
    <property type="match status" value="1"/>
</dbReference>
<dbReference type="PANTHER" id="PTHR43313:SF3">
    <property type="entry name" value="17-BETA-HYDROXYSTEROID DEHYDROGENASE TYPE 2"/>
    <property type="match status" value="1"/>
</dbReference>
<evidence type="ECO:0000256" key="2">
    <source>
        <dbReference type="ARBA" id="ARBA00023002"/>
    </source>
</evidence>
<accession>A0A6I8NAE3</accession>
<dbReference type="InterPro" id="IPR020904">
    <property type="entry name" value="Sc_DH/Rdtase_CS"/>
</dbReference>
<dbReference type="AlphaFoldDB" id="A0A6I8NAE3"/>
<dbReference type="KEGG" id="oaa:100076931"/>
<sequence length="390" mass="43200">MITFFSEEGLLSLVTVAVFGGLVLYKQKNNHDKIGNKVAYSVTLLFLGEVYCFSCLSYFWGFSLFSLVCIISYIYLSGQEMLPVDQKAVLITGGGSGFGHALAKLLDKLGFIVFAGVLNERGPGAEELRRSSSERLTVLQMDVTKPAQVKEAYRRVLEKVQDTGLWAVVNNAGIIGYVGDGELTSMNVFRQCMEVNFFGAIEVTKTFLPLLRKAKGRLINVSSMAGATPFSYLCAYGSSKAALTMFSGILRQELSRWGVKVVLIQPGGFRTSIHGSPELWDALEKDLLENLQEDVKEDYGIGYIQALKNLLKAMSKYPITDLSPVLFDLLHAILSKHSFALYTPGKNSYLFLCISSFFPIWVSDALIKTIFNFKLVPKALQKPDPPNKKL</sequence>
<dbReference type="Gene3D" id="3.40.50.720">
    <property type="entry name" value="NAD(P)-binding Rossmann-like Domain"/>
    <property type="match status" value="1"/>
</dbReference>
<dbReference type="Bgee" id="ENSOANG00000049044">
    <property type="expression patterns" value="Expressed in liver and 1 other cell type or tissue"/>
</dbReference>
<dbReference type="PROSITE" id="PS00061">
    <property type="entry name" value="ADH_SHORT"/>
    <property type="match status" value="1"/>
</dbReference>
<dbReference type="GeneTree" id="ENSGT00940000160204"/>
<keyword evidence="6" id="KW-1185">Reference proteome</keyword>
<dbReference type="Proteomes" id="UP000002279">
    <property type="component" value="Chromosome 11"/>
</dbReference>
<protein>
    <submittedName>
        <fullName evidence="5">Hydroxysteroid 17-beta dehydrogenase 2</fullName>
    </submittedName>
</protein>
<evidence type="ECO:0000256" key="4">
    <source>
        <dbReference type="SAM" id="Phobius"/>
    </source>
</evidence>
<keyword evidence="4" id="KW-0472">Membrane</keyword>
<organism evidence="5 6">
    <name type="scientific">Ornithorhynchus anatinus</name>
    <name type="common">Duckbill platypus</name>
    <dbReference type="NCBI Taxonomy" id="9258"/>
    <lineage>
        <taxon>Eukaryota</taxon>
        <taxon>Metazoa</taxon>
        <taxon>Chordata</taxon>
        <taxon>Craniata</taxon>
        <taxon>Vertebrata</taxon>
        <taxon>Euteleostomi</taxon>
        <taxon>Mammalia</taxon>
        <taxon>Monotremata</taxon>
        <taxon>Ornithorhynchidae</taxon>
        <taxon>Ornithorhynchus</taxon>
    </lineage>
</organism>
<keyword evidence="4" id="KW-0812">Transmembrane</keyword>
<comment type="similarity">
    <text evidence="1 3">Belongs to the short-chain dehydrogenases/reductases (SDR) family.</text>
</comment>